<dbReference type="AlphaFoldDB" id="A0A5J4SLT4"/>
<feature type="non-terminal residue" evidence="1">
    <location>
        <position position="1"/>
    </location>
</feature>
<accession>A0A5J4SLT4</accession>
<gene>
    <name evidence="1" type="ORF">EZS28_052056</name>
</gene>
<dbReference type="EMBL" id="SNRW01040066">
    <property type="protein sequence ID" value="KAA6346957.1"/>
    <property type="molecule type" value="Genomic_DNA"/>
</dbReference>
<dbReference type="Proteomes" id="UP000324800">
    <property type="component" value="Unassembled WGS sequence"/>
</dbReference>
<sequence>KGEWAEQFALKLVQNPEGPLIEASEAMEIMFQKELIKELTGLMLEVLKCNLPEQI</sequence>
<reference evidence="1 2" key="1">
    <citation type="submission" date="2019-03" db="EMBL/GenBank/DDBJ databases">
        <title>Single cell metagenomics reveals metabolic interactions within the superorganism composed of flagellate Streblomastix strix and complex community of Bacteroidetes bacteria on its surface.</title>
        <authorList>
            <person name="Treitli S.C."/>
            <person name="Kolisko M."/>
            <person name="Husnik F."/>
            <person name="Keeling P."/>
            <person name="Hampl V."/>
        </authorList>
    </citation>
    <scope>NUCLEOTIDE SEQUENCE [LARGE SCALE GENOMIC DNA]</scope>
    <source>
        <strain evidence="1">ST1C</strain>
    </source>
</reference>
<comment type="caution">
    <text evidence="1">The sequence shown here is derived from an EMBL/GenBank/DDBJ whole genome shotgun (WGS) entry which is preliminary data.</text>
</comment>
<proteinExistence type="predicted"/>
<evidence type="ECO:0000313" key="1">
    <source>
        <dbReference type="EMBL" id="KAA6346957.1"/>
    </source>
</evidence>
<name>A0A5J4SLT4_9EUKA</name>
<evidence type="ECO:0000313" key="2">
    <source>
        <dbReference type="Proteomes" id="UP000324800"/>
    </source>
</evidence>
<protein>
    <submittedName>
        <fullName evidence="1">Uncharacterized protein</fullName>
    </submittedName>
</protein>
<organism evidence="1 2">
    <name type="scientific">Streblomastix strix</name>
    <dbReference type="NCBI Taxonomy" id="222440"/>
    <lineage>
        <taxon>Eukaryota</taxon>
        <taxon>Metamonada</taxon>
        <taxon>Preaxostyla</taxon>
        <taxon>Oxymonadida</taxon>
        <taxon>Streblomastigidae</taxon>
        <taxon>Streblomastix</taxon>
    </lineage>
</organism>
<dbReference type="OrthoDB" id="2113814at2759"/>